<organism evidence="1 2">
    <name type="scientific">Clostridium baratii str. Sullivan</name>
    <dbReference type="NCBI Taxonomy" id="1415775"/>
    <lineage>
        <taxon>Bacteria</taxon>
        <taxon>Bacillati</taxon>
        <taxon>Bacillota</taxon>
        <taxon>Clostridia</taxon>
        <taxon>Eubacteriales</taxon>
        <taxon>Clostridiaceae</taxon>
        <taxon>Clostridium</taxon>
    </lineage>
</organism>
<evidence type="ECO:0000313" key="1">
    <source>
        <dbReference type="EMBL" id="AIY85141.1"/>
    </source>
</evidence>
<gene>
    <name evidence="1" type="ORF">U729_1863</name>
</gene>
<proteinExistence type="predicted"/>
<evidence type="ECO:0000313" key="2">
    <source>
        <dbReference type="Proteomes" id="UP000030635"/>
    </source>
</evidence>
<dbReference type="STRING" id="1561.NPD11_1153"/>
<reference evidence="1 2" key="1">
    <citation type="journal article" date="2015" name="Infect. Genet. Evol.">
        <title>Genomic sequences of six botulinum neurotoxin-producing strains representing three clostridial species illustrate the mobility and diversity of botulinum neurotoxin genes.</title>
        <authorList>
            <person name="Smith T.J."/>
            <person name="Hill K.K."/>
            <person name="Xie G."/>
            <person name="Foley B.T."/>
            <person name="Williamson C.H."/>
            <person name="Foster J.T."/>
            <person name="Johnson S.L."/>
            <person name="Chertkov O."/>
            <person name="Teshima H."/>
            <person name="Gibbons H.S."/>
            <person name="Johnsky L.A."/>
            <person name="Karavis M.A."/>
            <person name="Smith L.A."/>
        </authorList>
    </citation>
    <scope>NUCLEOTIDE SEQUENCE [LARGE SCALE GENOMIC DNA]</scope>
    <source>
        <strain evidence="1">Sullivan</strain>
    </source>
</reference>
<dbReference type="RefSeq" id="WP_039314038.1">
    <property type="nucleotide sequence ID" value="NZ_CP006905.1"/>
</dbReference>
<accession>A0A0A7G297</accession>
<dbReference type="EMBL" id="CP006905">
    <property type="protein sequence ID" value="AIY85141.1"/>
    <property type="molecule type" value="Genomic_DNA"/>
</dbReference>
<dbReference type="Proteomes" id="UP000030635">
    <property type="component" value="Chromosome"/>
</dbReference>
<name>A0A0A7G297_9CLOT</name>
<dbReference type="KEGG" id="cbv:U729_1863"/>
<sequence length="274" mass="31149">MKKKDIILIILTICTGILCVASINLNSENKELKSKVDSLYNITNTLQNDISIISNRNIANHSLNEYNYTIVDGKLSVNATINSPRKPTKVAIKYKEVSSKKWNEVNMNTTDYPKYNANINFNADKDYNISLYFVESNTEYPFSMDNFSYKALAKSHINYSSNLHLKPNSKELSVQLYFSNDRLGGNIEVFNINELNYKVFYDGKVIKEFNTNDFTVTNNGINNTFVLNSTVPVETLKKGFDNSLLKGEFHFKDFSGNKFVGISSSEDLEIISPK</sequence>
<dbReference type="AlphaFoldDB" id="A0A0A7G297"/>
<keyword evidence="2" id="KW-1185">Reference proteome</keyword>
<protein>
    <submittedName>
        <fullName evidence="1">Uncharacterized protein</fullName>
    </submittedName>
</protein>
<dbReference type="HOGENOM" id="CLU_1014522_0_0_9"/>